<dbReference type="PRINTS" id="PR00455">
    <property type="entry name" value="HTHTETR"/>
</dbReference>
<dbReference type="AlphaFoldDB" id="A0A2S3UMP4"/>
<keyword evidence="2 4" id="KW-0238">DNA-binding</keyword>
<dbReference type="InterPro" id="IPR041479">
    <property type="entry name" value="TetR_CgmR_C"/>
</dbReference>
<dbReference type="RefSeq" id="WP_103224422.1">
    <property type="nucleotide sequence ID" value="NZ_PPCN01000011.1"/>
</dbReference>
<evidence type="ECO:0000256" key="1">
    <source>
        <dbReference type="ARBA" id="ARBA00023015"/>
    </source>
</evidence>
<evidence type="ECO:0000259" key="5">
    <source>
        <dbReference type="PROSITE" id="PS50977"/>
    </source>
</evidence>
<dbReference type="GO" id="GO:0003700">
    <property type="term" value="F:DNA-binding transcription factor activity"/>
    <property type="evidence" value="ECO:0007669"/>
    <property type="project" value="TreeGrafter"/>
</dbReference>
<protein>
    <submittedName>
        <fullName evidence="6">Regulatory TetR family protein</fullName>
    </submittedName>
</protein>
<dbReference type="Pfam" id="PF17937">
    <property type="entry name" value="TetR_C_28"/>
    <property type="match status" value="1"/>
</dbReference>
<gene>
    <name evidence="6" type="ORF">CLV41_1119</name>
</gene>
<dbReference type="Gene3D" id="1.10.357.10">
    <property type="entry name" value="Tetracycline Repressor, domain 2"/>
    <property type="match status" value="1"/>
</dbReference>
<feature type="domain" description="HTH tetR-type" evidence="5">
    <location>
        <begin position="10"/>
        <end position="70"/>
    </location>
</feature>
<dbReference type="InterPro" id="IPR050109">
    <property type="entry name" value="HTH-type_TetR-like_transc_reg"/>
</dbReference>
<dbReference type="EMBL" id="PPCN01000011">
    <property type="protein sequence ID" value="POF28759.1"/>
    <property type="molecule type" value="Genomic_DNA"/>
</dbReference>
<proteinExistence type="predicted"/>
<evidence type="ECO:0000256" key="4">
    <source>
        <dbReference type="PROSITE-ProRule" id="PRU00335"/>
    </source>
</evidence>
<evidence type="ECO:0000256" key="2">
    <source>
        <dbReference type="ARBA" id="ARBA00023125"/>
    </source>
</evidence>
<comment type="caution">
    <text evidence="6">The sequence shown here is derived from an EMBL/GenBank/DDBJ whole genome shotgun (WGS) entry which is preliminary data.</text>
</comment>
<dbReference type="Pfam" id="PF00440">
    <property type="entry name" value="TetR_N"/>
    <property type="match status" value="1"/>
</dbReference>
<organism evidence="6 7">
    <name type="scientific">Roseibium marinum</name>
    <dbReference type="NCBI Taxonomy" id="281252"/>
    <lineage>
        <taxon>Bacteria</taxon>
        <taxon>Pseudomonadati</taxon>
        <taxon>Pseudomonadota</taxon>
        <taxon>Alphaproteobacteria</taxon>
        <taxon>Hyphomicrobiales</taxon>
        <taxon>Stappiaceae</taxon>
        <taxon>Roseibium</taxon>
    </lineage>
</organism>
<dbReference type="GO" id="GO:0000976">
    <property type="term" value="F:transcription cis-regulatory region binding"/>
    <property type="evidence" value="ECO:0007669"/>
    <property type="project" value="TreeGrafter"/>
</dbReference>
<accession>A0A2S3UMP4</accession>
<name>A0A2S3UMP4_9HYPH</name>
<dbReference type="InterPro" id="IPR009057">
    <property type="entry name" value="Homeodomain-like_sf"/>
</dbReference>
<dbReference type="InterPro" id="IPR001647">
    <property type="entry name" value="HTH_TetR"/>
</dbReference>
<keyword evidence="3" id="KW-0804">Transcription</keyword>
<dbReference type="Proteomes" id="UP000236959">
    <property type="component" value="Unassembled WGS sequence"/>
</dbReference>
<dbReference type="PANTHER" id="PTHR30055:SF234">
    <property type="entry name" value="HTH-TYPE TRANSCRIPTIONAL REGULATOR BETI"/>
    <property type="match status" value="1"/>
</dbReference>
<keyword evidence="7" id="KW-1185">Reference proteome</keyword>
<evidence type="ECO:0000313" key="6">
    <source>
        <dbReference type="EMBL" id="POF28759.1"/>
    </source>
</evidence>
<dbReference type="SUPFAM" id="SSF46689">
    <property type="entry name" value="Homeodomain-like"/>
    <property type="match status" value="1"/>
</dbReference>
<sequence>MAVRNARKSQDSKSEILKAALEVIKRSGAPSLTIDAVAEESGFSKGGVLYNFPTKDALITGMVEFLAGQFEGEIATARERHLSSQCPTLSAMIDVTEGWLRAHKDVAQAMLATKVDRPDLSKPFMEVKTRLKAAIAGETTEIGKACAIWASLEGLHFSEAHCVTIFSEEERLEVFKELRKCLQKNKNQD</sequence>
<feature type="DNA-binding region" description="H-T-H motif" evidence="4">
    <location>
        <begin position="33"/>
        <end position="52"/>
    </location>
</feature>
<evidence type="ECO:0000313" key="7">
    <source>
        <dbReference type="Proteomes" id="UP000236959"/>
    </source>
</evidence>
<dbReference type="PANTHER" id="PTHR30055">
    <property type="entry name" value="HTH-TYPE TRANSCRIPTIONAL REGULATOR RUTR"/>
    <property type="match status" value="1"/>
</dbReference>
<reference evidence="6 7" key="1">
    <citation type="submission" date="2018-01" db="EMBL/GenBank/DDBJ databases">
        <title>Genomic Encyclopedia of Archaeal and Bacterial Type Strains, Phase II (KMG-II): from individual species to whole genera.</title>
        <authorList>
            <person name="Goeker M."/>
        </authorList>
    </citation>
    <scope>NUCLEOTIDE SEQUENCE [LARGE SCALE GENOMIC DNA]</scope>
    <source>
        <strain evidence="6 7">DSM 17023</strain>
    </source>
</reference>
<evidence type="ECO:0000256" key="3">
    <source>
        <dbReference type="ARBA" id="ARBA00023163"/>
    </source>
</evidence>
<dbReference type="PROSITE" id="PS50977">
    <property type="entry name" value="HTH_TETR_2"/>
    <property type="match status" value="1"/>
</dbReference>
<keyword evidence="1" id="KW-0805">Transcription regulation</keyword>
<dbReference type="OrthoDB" id="9809772at2"/>